<evidence type="ECO:0000259" key="10">
    <source>
        <dbReference type="PROSITE" id="PS50109"/>
    </source>
</evidence>
<gene>
    <name evidence="11" type="ORF">V5R04_01635</name>
</gene>
<dbReference type="PROSITE" id="PS50109">
    <property type="entry name" value="HIS_KIN"/>
    <property type="match status" value="1"/>
</dbReference>
<accession>A0AAU7DWU2</accession>
<evidence type="ECO:0000256" key="8">
    <source>
        <dbReference type="ARBA" id="ARBA00023012"/>
    </source>
</evidence>
<feature type="transmembrane region" description="Helical" evidence="9">
    <location>
        <begin position="20"/>
        <end position="37"/>
    </location>
</feature>
<feature type="domain" description="Histidine kinase" evidence="10">
    <location>
        <begin position="315"/>
        <end position="405"/>
    </location>
</feature>
<keyword evidence="9" id="KW-1133">Transmembrane helix</keyword>
<evidence type="ECO:0000256" key="6">
    <source>
        <dbReference type="ARBA" id="ARBA00022777"/>
    </source>
</evidence>
<keyword evidence="7" id="KW-0067">ATP-binding</keyword>
<dbReference type="InterPro" id="IPR036890">
    <property type="entry name" value="HATPase_C_sf"/>
</dbReference>
<name>A0AAU7DWU2_9MICO</name>
<dbReference type="GO" id="GO:0005524">
    <property type="term" value="F:ATP binding"/>
    <property type="evidence" value="ECO:0007669"/>
    <property type="project" value="UniProtKB-KW"/>
</dbReference>
<evidence type="ECO:0000256" key="7">
    <source>
        <dbReference type="ARBA" id="ARBA00022840"/>
    </source>
</evidence>
<comment type="catalytic activity">
    <reaction evidence="1">
        <text>ATP + protein L-histidine = ADP + protein N-phospho-L-histidine.</text>
        <dbReference type="EC" id="2.7.13.3"/>
    </reaction>
</comment>
<dbReference type="GO" id="GO:0016020">
    <property type="term" value="C:membrane"/>
    <property type="evidence" value="ECO:0007669"/>
    <property type="project" value="InterPro"/>
</dbReference>
<keyword evidence="4" id="KW-0808">Transferase</keyword>
<evidence type="ECO:0000256" key="3">
    <source>
        <dbReference type="ARBA" id="ARBA00022553"/>
    </source>
</evidence>
<feature type="transmembrane region" description="Helical" evidence="9">
    <location>
        <begin position="73"/>
        <end position="95"/>
    </location>
</feature>
<feature type="transmembrane region" description="Helical" evidence="9">
    <location>
        <begin position="115"/>
        <end position="134"/>
    </location>
</feature>
<evidence type="ECO:0000313" key="11">
    <source>
        <dbReference type="EMBL" id="XBH21956.1"/>
    </source>
</evidence>
<dbReference type="GO" id="GO:0000155">
    <property type="term" value="F:phosphorelay sensor kinase activity"/>
    <property type="evidence" value="ECO:0007669"/>
    <property type="project" value="InterPro"/>
</dbReference>
<keyword evidence="9" id="KW-0472">Membrane</keyword>
<organism evidence="11">
    <name type="scientific">Jonesiaceae bacterium BS-20</name>
    <dbReference type="NCBI Taxonomy" id="3120821"/>
    <lineage>
        <taxon>Bacteria</taxon>
        <taxon>Bacillati</taxon>
        <taxon>Actinomycetota</taxon>
        <taxon>Actinomycetes</taxon>
        <taxon>Micrococcales</taxon>
        <taxon>Jonesiaceae</taxon>
    </lineage>
</organism>
<dbReference type="InterPro" id="IPR011712">
    <property type="entry name" value="Sig_transdc_His_kin_sub3_dim/P"/>
</dbReference>
<keyword evidence="8" id="KW-0902">Two-component regulatory system</keyword>
<dbReference type="EC" id="2.7.13.3" evidence="2"/>
<dbReference type="InterPro" id="IPR055558">
    <property type="entry name" value="DUF7134"/>
</dbReference>
<dbReference type="Gene3D" id="1.20.5.1930">
    <property type="match status" value="1"/>
</dbReference>
<evidence type="ECO:0000256" key="1">
    <source>
        <dbReference type="ARBA" id="ARBA00000085"/>
    </source>
</evidence>
<dbReference type="AlphaFoldDB" id="A0AAU7DWU2"/>
<dbReference type="Pfam" id="PF02518">
    <property type="entry name" value="HATPase_c"/>
    <property type="match status" value="1"/>
</dbReference>
<dbReference type="Pfam" id="PF23539">
    <property type="entry name" value="DUF7134"/>
    <property type="match status" value="1"/>
</dbReference>
<sequence length="409" mass="44095">MSWYQRIGQWLEDNAFKVDLFLAGVLCAICMPLAVAFTSNYTWFFGFDITGLWAATFAFLLVAPLAIRRTRPLLCLIIIYSAALFHMLYGPPLIFPADLSTLVALYSVALLSPRWAHHTALTFSIIGAGLFGHAATGFELFRAQPILLSIFTIGLLFLTAWAFGLLRRSRLETFQALTLKNTSLEVERDQQLKLGAANERSRIAREMHDIVAHSLSVIIAQADGGRYAATSNPEMAAKSLTTIADTGRAALADMRRLLGVLRDQDNGENSAQHSPQPAQDSIETLVESLRDSGIKASLVRTGTERLLPPGAGLTLYRVCQESLTNVLKHAGADPTVAVMVNWAPDRVQLIVEDNGRGSASLASSDGAGMGLLGMKERAALFGGTVSAGPAEGGGFRVKLDLPLPPASRS</sequence>
<feature type="transmembrane region" description="Helical" evidence="9">
    <location>
        <begin position="43"/>
        <end position="66"/>
    </location>
</feature>
<dbReference type="PANTHER" id="PTHR24421:SF10">
    <property type="entry name" value="NITRATE_NITRITE SENSOR PROTEIN NARQ"/>
    <property type="match status" value="1"/>
</dbReference>
<dbReference type="GO" id="GO:0046983">
    <property type="term" value="F:protein dimerization activity"/>
    <property type="evidence" value="ECO:0007669"/>
    <property type="project" value="InterPro"/>
</dbReference>
<dbReference type="SUPFAM" id="SSF55874">
    <property type="entry name" value="ATPase domain of HSP90 chaperone/DNA topoisomerase II/histidine kinase"/>
    <property type="match status" value="1"/>
</dbReference>
<keyword evidence="3" id="KW-0597">Phosphoprotein</keyword>
<evidence type="ECO:0000256" key="2">
    <source>
        <dbReference type="ARBA" id="ARBA00012438"/>
    </source>
</evidence>
<dbReference type="EMBL" id="CP146203">
    <property type="protein sequence ID" value="XBH21956.1"/>
    <property type="molecule type" value="Genomic_DNA"/>
</dbReference>
<evidence type="ECO:0000256" key="9">
    <source>
        <dbReference type="SAM" id="Phobius"/>
    </source>
</evidence>
<keyword evidence="9" id="KW-0812">Transmembrane</keyword>
<protein>
    <recommendedName>
        <fullName evidence="2">histidine kinase</fullName>
        <ecNumber evidence="2">2.7.13.3</ecNumber>
    </recommendedName>
</protein>
<dbReference type="InterPro" id="IPR005467">
    <property type="entry name" value="His_kinase_dom"/>
</dbReference>
<keyword evidence="5" id="KW-0547">Nucleotide-binding</keyword>
<dbReference type="CDD" id="cd16917">
    <property type="entry name" value="HATPase_UhpB-NarQ-NarX-like"/>
    <property type="match status" value="1"/>
</dbReference>
<feature type="transmembrane region" description="Helical" evidence="9">
    <location>
        <begin position="146"/>
        <end position="166"/>
    </location>
</feature>
<reference evidence="11" key="1">
    <citation type="submission" date="2024-02" db="EMBL/GenBank/DDBJ databases">
        <title>Tomenella chthoni gen. nov. sp. nov., a member of the family Jonesiaceae isolated from bat guano.</title>
        <authorList>
            <person name="Miller S.L."/>
            <person name="King J."/>
            <person name="Sankaranarayanan K."/>
            <person name="Lawson P.A."/>
        </authorList>
    </citation>
    <scope>NUCLEOTIDE SEQUENCE</scope>
    <source>
        <strain evidence="11">BS-20</strain>
    </source>
</reference>
<dbReference type="SMART" id="SM00387">
    <property type="entry name" value="HATPase_c"/>
    <property type="match status" value="1"/>
</dbReference>
<evidence type="ECO:0000256" key="4">
    <source>
        <dbReference type="ARBA" id="ARBA00022679"/>
    </source>
</evidence>
<keyword evidence="6 11" id="KW-0418">Kinase</keyword>
<dbReference type="PANTHER" id="PTHR24421">
    <property type="entry name" value="NITRATE/NITRITE SENSOR PROTEIN NARX-RELATED"/>
    <property type="match status" value="1"/>
</dbReference>
<proteinExistence type="predicted"/>
<dbReference type="InterPro" id="IPR003594">
    <property type="entry name" value="HATPase_dom"/>
</dbReference>
<dbReference type="Pfam" id="PF07730">
    <property type="entry name" value="HisKA_3"/>
    <property type="match status" value="1"/>
</dbReference>
<dbReference type="Gene3D" id="3.30.565.10">
    <property type="entry name" value="Histidine kinase-like ATPase, C-terminal domain"/>
    <property type="match status" value="1"/>
</dbReference>
<dbReference type="InterPro" id="IPR050482">
    <property type="entry name" value="Sensor_HK_TwoCompSys"/>
</dbReference>
<evidence type="ECO:0000256" key="5">
    <source>
        <dbReference type="ARBA" id="ARBA00022741"/>
    </source>
</evidence>